<sequence>MGGVPSAEAKGGEQPSWSWRDEEGFQLICRSCPCGPQPSGPAMDVAPAHSPARPPARPHSTCRPA</sequence>
<evidence type="ECO:0000313" key="3">
    <source>
        <dbReference type="Proteomes" id="UP000028761"/>
    </source>
</evidence>
<evidence type="ECO:0000313" key="2">
    <source>
        <dbReference type="Ensembl" id="ENSPANP00000028464.2"/>
    </source>
</evidence>
<organism evidence="2 3">
    <name type="scientific">Papio anubis</name>
    <name type="common">Olive baboon</name>
    <dbReference type="NCBI Taxonomy" id="9555"/>
    <lineage>
        <taxon>Eukaryota</taxon>
        <taxon>Metazoa</taxon>
        <taxon>Chordata</taxon>
        <taxon>Craniata</taxon>
        <taxon>Vertebrata</taxon>
        <taxon>Euteleostomi</taxon>
        <taxon>Mammalia</taxon>
        <taxon>Eutheria</taxon>
        <taxon>Euarchontoglires</taxon>
        <taxon>Primates</taxon>
        <taxon>Haplorrhini</taxon>
        <taxon>Catarrhini</taxon>
        <taxon>Cercopithecidae</taxon>
        <taxon>Cercopithecinae</taxon>
        <taxon>Papio</taxon>
    </lineage>
</organism>
<protein>
    <submittedName>
        <fullName evidence="2">Uncharacterized protein</fullName>
    </submittedName>
</protein>
<dbReference type="Ensembl" id="ENSPANT00000046700.2">
    <property type="protein sequence ID" value="ENSPANP00000028464.2"/>
    <property type="gene ID" value="ENSPANG00000030077.2"/>
</dbReference>
<reference evidence="2 3" key="1">
    <citation type="submission" date="2012-03" db="EMBL/GenBank/DDBJ databases">
        <title>Whole Genome Assembly of Papio anubis.</title>
        <authorList>
            <person name="Liu Y.L."/>
            <person name="Abraham K.A."/>
            <person name="Akbar H.A."/>
            <person name="Ali S.A."/>
            <person name="Anosike U.A."/>
            <person name="Aqrawi P.A."/>
            <person name="Arias F.A."/>
            <person name="Attaway T.A."/>
            <person name="Awwad R.A."/>
            <person name="Babu C.B."/>
            <person name="Bandaranaike D.B."/>
            <person name="Battles P.B."/>
            <person name="Bell A.B."/>
            <person name="Beltran B.B."/>
            <person name="Berhane-Mersha D.B."/>
            <person name="Bess C.B."/>
            <person name="Bickham C.B."/>
            <person name="Bolden T.B."/>
            <person name="Carter K.C."/>
            <person name="Chau D.C."/>
            <person name="Chavez A.C."/>
            <person name="Clerc-Blankenburg K.C."/>
            <person name="Coyle M.C."/>
            <person name="Dao M.D."/>
            <person name="Davila M.L.D."/>
            <person name="Davy-Carroll L.D."/>
            <person name="Denson S.D."/>
            <person name="Dinh H.D."/>
            <person name="Fernandez S.F."/>
            <person name="Fernando P.F."/>
            <person name="Forbes L.F."/>
            <person name="Francis C.F."/>
            <person name="Francisco L.F."/>
            <person name="Fu Q.F."/>
            <person name="Garcia-Iii R.G."/>
            <person name="Garrett T.G."/>
            <person name="Gross S.G."/>
            <person name="Gubbala S.G."/>
            <person name="Hirani K.H."/>
            <person name="Hogues M.H."/>
            <person name="Hollins B.H."/>
            <person name="Jackson L.J."/>
            <person name="Javaid M.J."/>
            <person name="Jhangiani S.J."/>
            <person name="Johnson A.J."/>
            <person name="Johnson B.J."/>
            <person name="Jones J.J."/>
            <person name="Joshi V.J."/>
            <person name="Kalu J.K."/>
            <person name="Khan N.K."/>
            <person name="Korchina V.K."/>
            <person name="Kovar C.K."/>
            <person name="Lago L.L."/>
            <person name="Lara F.L."/>
            <person name="Le T.-K.L."/>
            <person name="Lee S.L."/>
            <person name="Legall-Iii F.L."/>
            <person name="Lemon S.L."/>
            <person name="Liu J.L."/>
            <person name="Liu Y.-S.L."/>
            <person name="Liyanage D.L."/>
            <person name="Lopez J.L."/>
            <person name="Lorensuhewa L.L."/>
            <person name="Mata R.M."/>
            <person name="Mathew T.M."/>
            <person name="Mercado C.M."/>
            <person name="Mercado I.M."/>
            <person name="Morales K.M."/>
            <person name="Morgan M.M."/>
            <person name="Munidasa M.M."/>
            <person name="Ngo D.N."/>
            <person name="Nguyen L.N."/>
            <person name="Nguyen T.N."/>
            <person name="Nguyen N.N."/>
            <person name="Obregon M.O."/>
            <person name="Okwuonu G.O."/>
            <person name="Ongeri F.O."/>
            <person name="Onwere C.O."/>
            <person name="Osifeso I.O."/>
            <person name="Parra A.P."/>
            <person name="Patil S.P."/>
            <person name="Perez A.P."/>
            <person name="Perez Y.P."/>
            <person name="Pham C.P."/>
            <person name="Pu L.-L.P."/>
            <person name="Puazo M.P."/>
            <person name="Quiroz J.Q."/>
            <person name="Rouhana J.R."/>
            <person name="Ruiz M.R."/>
            <person name="Ruiz S.-J.R."/>
            <person name="Saada N.S."/>
            <person name="Santibanez J.S."/>
            <person name="Scheel M.S."/>
            <person name="Schneider B.S."/>
            <person name="Simmons D.S."/>
            <person name="Sisson I.S."/>
            <person name="Tang L.-Y.T."/>
            <person name="Thornton R.T."/>
            <person name="Tisius J.T."/>
            <person name="Toledanes G.T."/>
            <person name="Trejos Z.T."/>
            <person name="Usmani K.U."/>
            <person name="Varghese R.V."/>
            <person name="Vattathil S.V."/>
            <person name="Vee V.V."/>
            <person name="Walker D.W."/>
            <person name="Weissenberger G.W."/>
            <person name="White C.W."/>
            <person name="Williams A.W."/>
            <person name="Woodworth J.W."/>
            <person name="Wright R.W."/>
            <person name="Zhu Y.Z."/>
            <person name="Han Y.H."/>
            <person name="Newsham I.N."/>
            <person name="Nazareth L.N."/>
            <person name="Worley K.W."/>
            <person name="Muzny D.M."/>
            <person name="Rogers J.R."/>
            <person name="Gibbs R.G."/>
        </authorList>
    </citation>
    <scope>NUCLEOTIDE SEQUENCE [LARGE SCALE GENOMIC DNA]</scope>
</reference>
<reference evidence="2" key="2">
    <citation type="submission" date="2025-08" db="UniProtKB">
        <authorList>
            <consortium name="Ensembl"/>
        </authorList>
    </citation>
    <scope>IDENTIFICATION</scope>
</reference>
<dbReference type="Proteomes" id="UP000028761">
    <property type="component" value="Chromosome 10"/>
</dbReference>
<feature type="region of interest" description="Disordered" evidence="1">
    <location>
        <begin position="1"/>
        <end position="20"/>
    </location>
</feature>
<dbReference type="GeneTree" id="ENSGT00910000147009"/>
<proteinExistence type="predicted"/>
<dbReference type="AlphaFoldDB" id="A0A2I3LYE6"/>
<name>A0A2I3LYE6_PAPAN</name>
<keyword evidence="3" id="KW-1185">Reference proteome</keyword>
<dbReference type="OMA" id="ICRSCPC"/>
<accession>A0A2I3LYE6</accession>
<feature type="region of interest" description="Disordered" evidence="1">
    <location>
        <begin position="37"/>
        <end position="65"/>
    </location>
</feature>
<dbReference type="Bgee" id="ENSPANG00000030077">
    <property type="expression patterns" value="Expressed in temporal lobe and 7 other cell types or tissues"/>
</dbReference>
<reference evidence="2" key="3">
    <citation type="submission" date="2025-09" db="UniProtKB">
        <authorList>
            <consortium name="Ensembl"/>
        </authorList>
    </citation>
    <scope>IDENTIFICATION</scope>
</reference>
<evidence type="ECO:0000256" key="1">
    <source>
        <dbReference type="SAM" id="MobiDB-lite"/>
    </source>
</evidence>